<comment type="caution">
    <text evidence="1">The sequence shown here is derived from an EMBL/GenBank/DDBJ whole genome shotgun (WGS) entry which is preliminary data.</text>
</comment>
<dbReference type="EMBL" id="BPLQ01015702">
    <property type="protein sequence ID" value="GIY89897.1"/>
    <property type="molecule type" value="Genomic_DNA"/>
</dbReference>
<reference evidence="1 2" key="1">
    <citation type="submission" date="2021-06" db="EMBL/GenBank/DDBJ databases">
        <title>Caerostris darwini draft genome.</title>
        <authorList>
            <person name="Kono N."/>
            <person name="Arakawa K."/>
        </authorList>
    </citation>
    <scope>NUCLEOTIDE SEQUENCE [LARGE SCALE GENOMIC DNA]</scope>
</reference>
<name>A0AAV4X5P7_9ARAC</name>
<dbReference type="Proteomes" id="UP001054837">
    <property type="component" value="Unassembled WGS sequence"/>
</dbReference>
<dbReference type="AlphaFoldDB" id="A0AAV4X5P7"/>
<organism evidence="1 2">
    <name type="scientific">Caerostris darwini</name>
    <dbReference type="NCBI Taxonomy" id="1538125"/>
    <lineage>
        <taxon>Eukaryota</taxon>
        <taxon>Metazoa</taxon>
        <taxon>Ecdysozoa</taxon>
        <taxon>Arthropoda</taxon>
        <taxon>Chelicerata</taxon>
        <taxon>Arachnida</taxon>
        <taxon>Araneae</taxon>
        <taxon>Araneomorphae</taxon>
        <taxon>Entelegynae</taxon>
        <taxon>Araneoidea</taxon>
        <taxon>Araneidae</taxon>
        <taxon>Caerostris</taxon>
    </lineage>
</organism>
<protein>
    <submittedName>
        <fullName evidence="1">Uncharacterized protein</fullName>
    </submittedName>
</protein>
<gene>
    <name evidence="1" type="ORF">CDAR_405891</name>
</gene>
<evidence type="ECO:0000313" key="2">
    <source>
        <dbReference type="Proteomes" id="UP001054837"/>
    </source>
</evidence>
<evidence type="ECO:0000313" key="1">
    <source>
        <dbReference type="EMBL" id="GIY89897.1"/>
    </source>
</evidence>
<accession>A0AAV4X5P7</accession>
<proteinExistence type="predicted"/>
<sequence length="95" mass="10760">MAPQQRTFTLKTIDEQISFAPILKKIKLLTQIHPATIEPSAILQEDQDLLDKTLYVLQKFTSMLNSLGGAEKAYNRLLLCKNLIEKLQVSVGLLY</sequence>
<keyword evidence="2" id="KW-1185">Reference proteome</keyword>